<accession>A0A9E7F512</accession>
<keyword evidence="2" id="KW-0436">Ligase</keyword>
<dbReference type="PANTHER" id="PTHR43859:SF57">
    <property type="entry name" value="ACYL-ACTIVATING ENZYME 8-RELATED"/>
    <property type="match status" value="1"/>
</dbReference>
<organism evidence="4 5">
    <name type="scientific">Musa troglodytarum</name>
    <name type="common">fe'i banana</name>
    <dbReference type="NCBI Taxonomy" id="320322"/>
    <lineage>
        <taxon>Eukaryota</taxon>
        <taxon>Viridiplantae</taxon>
        <taxon>Streptophyta</taxon>
        <taxon>Embryophyta</taxon>
        <taxon>Tracheophyta</taxon>
        <taxon>Spermatophyta</taxon>
        <taxon>Magnoliopsida</taxon>
        <taxon>Liliopsida</taxon>
        <taxon>Zingiberales</taxon>
        <taxon>Musaceae</taxon>
        <taxon>Musa</taxon>
    </lineage>
</organism>
<dbReference type="EMBL" id="CP097504">
    <property type="protein sequence ID" value="URD88730.1"/>
    <property type="molecule type" value="Genomic_DNA"/>
</dbReference>
<sequence>MDQLGANAANSGPHTPLSYPKRTAPIYGDCPSVVYNLVPDPPPLPPPSPPSASPAATCPIFLGDGARPQHSGHVRDAVLNTMNTCLDARTVSVLLHHSGSKLVFVDVPSLPLLDDRLRLFPDSLEPPRVILIDDRDEAPPAQHSTLTYERLIETGDPECQWVRPCLSGTQCS</sequence>
<name>A0A9E7F512_9LILI</name>
<feature type="compositionally biased region" description="Pro residues" evidence="3">
    <location>
        <begin position="39"/>
        <end position="52"/>
    </location>
</feature>
<reference evidence="4" key="1">
    <citation type="submission" date="2022-05" db="EMBL/GenBank/DDBJ databases">
        <title>The Musa troglodytarum L. genome provides insights into the mechanism of non-climacteric behaviour and enrichment of carotenoids.</title>
        <authorList>
            <person name="Wang J."/>
        </authorList>
    </citation>
    <scope>NUCLEOTIDE SEQUENCE</scope>
    <source>
        <tissue evidence="4">Leaf</tissue>
    </source>
</reference>
<dbReference type="AlphaFoldDB" id="A0A9E7F512"/>
<evidence type="ECO:0000313" key="4">
    <source>
        <dbReference type="EMBL" id="URD88730.1"/>
    </source>
</evidence>
<evidence type="ECO:0000313" key="5">
    <source>
        <dbReference type="Proteomes" id="UP001055439"/>
    </source>
</evidence>
<feature type="region of interest" description="Disordered" evidence="3">
    <location>
        <begin position="1"/>
        <end position="23"/>
    </location>
</feature>
<keyword evidence="5" id="KW-1185">Reference proteome</keyword>
<evidence type="ECO:0000256" key="1">
    <source>
        <dbReference type="ARBA" id="ARBA00006432"/>
    </source>
</evidence>
<protein>
    <submittedName>
        <fullName evidence="4">AMP-binding enzyme</fullName>
    </submittedName>
</protein>
<dbReference type="GO" id="GO:0016874">
    <property type="term" value="F:ligase activity"/>
    <property type="evidence" value="ECO:0007669"/>
    <property type="project" value="UniProtKB-KW"/>
</dbReference>
<dbReference type="PANTHER" id="PTHR43859">
    <property type="entry name" value="ACYL-ACTIVATING ENZYME"/>
    <property type="match status" value="1"/>
</dbReference>
<dbReference type="Proteomes" id="UP001055439">
    <property type="component" value="Chromosome 2"/>
</dbReference>
<gene>
    <name evidence="4" type="ORF">MUK42_26856</name>
</gene>
<comment type="similarity">
    <text evidence="1">Belongs to the ATP-dependent AMP-binding enzyme family.</text>
</comment>
<evidence type="ECO:0000256" key="3">
    <source>
        <dbReference type="SAM" id="MobiDB-lite"/>
    </source>
</evidence>
<dbReference type="OrthoDB" id="691476at2759"/>
<feature type="region of interest" description="Disordered" evidence="3">
    <location>
        <begin position="38"/>
        <end position="58"/>
    </location>
</feature>
<evidence type="ECO:0000256" key="2">
    <source>
        <dbReference type="ARBA" id="ARBA00022598"/>
    </source>
</evidence>
<proteinExistence type="inferred from homology"/>